<organism evidence="1">
    <name type="scientific">Arundo donax</name>
    <name type="common">Giant reed</name>
    <name type="synonym">Donax arundinaceus</name>
    <dbReference type="NCBI Taxonomy" id="35708"/>
    <lineage>
        <taxon>Eukaryota</taxon>
        <taxon>Viridiplantae</taxon>
        <taxon>Streptophyta</taxon>
        <taxon>Embryophyta</taxon>
        <taxon>Tracheophyta</taxon>
        <taxon>Spermatophyta</taxon>
        <taxon>Magnoliopsida</taxon>
        <taxon>Liliopsida</taxon>
        <taxon>Poales</taxon>
        <taxon>Poaceae</taxon>
        <taxon>PACMAD clade</taxon>
        <taxon>Arundinoideae</taxon>
        <taxon>Arundineae</taxon>
        <taxon>Arundo</taxon>
    </lineage>
</organism>
<dbReference type="EMBL" id="GBRH01243776">
    <property type="protein sequence ID" value="JAD54119.1"/>
    <property type="molecule type" value="Transcribed_RNA"/>
</dbReference>
<accession>A0A0A9AQY7</accession>
<protein>
    <submittedName>
        <fullName evidence="1">Uncharacterized protein</fullName>
    </submittedName>
</protein>
<name>A0A0A9AQY7_ARUDO</name>
<reference evidence="1" key="2">
    <citation type="journal article" date="2015" name="Data Brief">
        <title>Shoot transcriptome of the giant reed, Arundo donax.</title>
        <authorList>
            <person name="Barrero R.A."/>
            <person name="Guerrero F.D."/>
            <person name="Moolhuijzen P."/>
            <person name="Goolsby J.A."/>
            <person name="Tidwell J."/>
            <person name="Bellgard S.E."/>
            <person name="Bellgard M.I."/>
        </authorList>
    </citation>
    <scope>NUCLEOTIDE SEQUENCE</scope>
    <source>
        <tissue evidence="1">Shoot tissue taken approximately 20 cm above the soil surface</tissue>
    </source>
</reference>
<sequence length="63" mass="6755">MPPKLLQFMPSVTGNAERCRVPCPGTVVSKCGTGTRRVDAWDDAWHVNWGVVPMAAGTWKGGA</sequence>
<reference evidence="1" key="1">
    <citation type="submission" date="2014-09" db="EMBL/GenBank/DDBJ databases">
        <authorList>
            <person name="Magalhaes I.L.F."/>
            <person name="Oliveira U."/>
            <person name="Santos F.R."/>
            <person name="Vidigal T.H.D.A."/>
            <person name="Brescovit A.D."/>
            <person name="Santos A.J."/>
        </authorList>
    </citation>
    <scope>NUCLEOTIDE SEQUENCE</scope>
    <source>
        <tissue evidence="1">Shoot tissue taken approximately 20 cm above the soil surface</tissue>
    </source>
</reference>
<evidence type="ECO:0000313" key="1">
    <source>
        <dbReference type="EMBL" id="JAD54119.1"/>
    </source>
</evidence>
<proteinExistence type="predicted"/>
<dbReference type="AlphaFoldDB" id="A0A0A9AQY7"/>